<dbReference type="AlphaFoldDB" id="A0A2M3ZM21"/>
<protein>
    <submittedName>
        <fullName evidence="1">Uncharacterized protein</fullName>
    </submittedName>
</protein>
<name>A0A2M3ZM21_9DIPT</name>
<proteinExistence type="predicted"/>
<reference evidence="1" key="1">
    <citation type="submission" date="2018-01" db="EMBL/GenBank/DDBJ databases">
        <title>An insight into the sialome of Amazonian anophelines.</title>
        <authorList>
            <person name="Ribeiro J.M."/>
            <person name="Scarpassa V."/>
            <person name="Calvo E."/>
        </authorList>
    </citation>
    <scope>NUCLEOTIDE SEQUENCE</scope>
    <source>
        <tissue evidence="1">Salivary glands</tissue>
    </source>
</reference>
<sequence>MPVRLVAACWRSSFTMVTLTGGSCSITNCFSNQNRDYRPLLSGPRTGRPASTSCWTRPRRWSRKRSFPKHRWY</sequence>
<evidence type="ECO:0000313" key="1">
    <source>
        <dbReference type="EMBL" id="MBW29594.1"/>
    </source>
</evidence>
<dbReference type="EMBL" id="GGFM01008843">
    <property type="protein sequence ID" value="MBW29594.1"/>
    <property type="molecule type" value="Transcribed_RNA"/>
</dbReference>
<dbReference type="PROSITE" id="PS51257">
    <property type="entry name" value="PROKAR_LIPOPROTEIN"/>
    <property type="match status" value="1"/>
</dbReference>
<organism evidence="1">
    <name type="scientific">Anopheles braziliensis</name>
    <dbReference type="NCBI Taxonomy" id="58242"/>
    <lineage>
        <taxon>Eukaryota</taxon>
        <taxon>Metazoa</taxon>
        <taxon>Ecdysozoa</taxon>
        <taxon>Arthropoda</taxon>
        <taxon>Hexapoda</taxon>
        <taxon>Insecta</taxon>
        <taxon>Pterygota</taxon>
        <taxon>Neoptera</taxon>
        <taxon>Endopterygota</taxon>
        <taxon>Diptera</taxon>
        <taxon>Nematocera</taxon>
        <taxon>Culicoidea</taxon>
        <taxon>Culicidae</taxon>
        <taxon>Anophelinae</taxon>
        <taxon>Anopheles</taxon>
    </lineage>
</organism>
<accession>A0A2M3ZM21</accession>